<feature type="domain" description="UPF0758" evidence="1">
    <location>
        <begin position="24"/>
        <end position="92"/>
    </location>
</feature>
<evidence type="ECO:0000313" key="2">
    <source>
        <dbReference type="EMBL" id="OIO15215.1"/>
    </source>
</evidence>
<organism evidence="2 3">
    <name type="scientific">Candidatus Gottesmanbacteria bacterium CG1_02_37_22</name>
    <dbReference type="NCBI Taxonomy" id="1805209"/>
    <lineage>
        <taxon>Bacteria</taxon>
        <taxon>Candidatus Gottesmaniibacteriota</taxon>
    </lineage>
</organism>
<dbReference type="SUPFAM" id="SSF47781">
    <property type="entry name" value="RuvA domain 2-like"/>
    <property type="match status" value="1"/>
</dbReference>
<sequence length="114" mass="12612">MSSRKETPKITKTKDGKLVSWRHPGGKLLRVGPDSLTDSELIAILIGSGVPGKSAESIANELLSRFQSFRGLANQQLEKFKEIKGLKTVKVVRIAAAFEIAKRIVNQVLKEREK</sequence>
<dbReference type="PANTHER" id="PTHR30471:SF3">
    <property type="entry name" value="UPF0758 PROTEIN YEES-RELATED"/>
    <property type="match status" value="1"/>
</dbReference>
<dbReference type="Gene3D" id="1.10.150.20">
    <property type="entry name" value="5' to 3' exonuclease, C-terminal subdomain"/>
    <property type="match status" value="1"/>
</dbReference>
<proteinExistence type="predicted"/>
<dbReference type="InterPro" id="IPR010994">
    <property type="entry name" value="RuvA_2-like"/>
</dbReference>
<dbReference type="Proteomes" id="UP000183120">
    <property type="component" value="Unassembled WGS sequence"/>
</dbReference>
<gene>
    <name evidence="2" type="ORF">AUJ73_01130</name>
</gene>
<dbReference type="EMBL" id="MNUY01000016">
    <property type="protein sequence ID" value="OIO15215.1"/>
    <property type="molecule type" value="Genomic_DNA"/>
</dbReference>
<dbReference type="STRING" id="1805209.AUJ73_01130"/>
<reference evidence="2 3" key="1">
    <citation type="journal article" date="2016" name="Environ. Microbiol.">
        <title>Genomic resolution of a cold subsurface aquifer community provides metabolic insights for novel microbes adapted to high CO concentrations.</title>
        <authorList>
            <person name="Probst A.J."/>
            <person name="Castelle C.J."/>
            <person name="Singh A."/>
            <person name="Brown C.T."/>
            <person name="Anantharaman K."/>
            <person name="Sharon I."/>
            <person name="Hug L.A."/>
            <person name="Burstein D."/>
            <person name="Emerson J.B."/>
            <person name="Thomas B.C."/>
            <person name="Banfield J.F."/>
        </authorList>
    </citation>
    <scope>NUCLEOTIDE SEQUENCE [LARGE SCALE GENOMIC DNA]</scope>
    <source>
        <strain evidence="2">CG1_02_37_22</strain>
    </source>
</reference>
<accession>A0A1J4TYR5</accession>
<dbReference type="AlphaFoldDB" id="A0A1J4TYR5"/>
<dbReference type="Pfam" id="PF20582">
    <property type="entry name" value="UPF0758_N"/>
    <property type="match status" value="1"/>
</dbReference>
<name>A0A1J4TYR5_9BACT</name>
<dbReference type="PANTHER" id="PTHR30471">
    <property type="entry name" value="DNA REPAIR PROTEIN RADC"/>
    <property type="match status" value="1"/>
</dbReference>
<dbReference type="InterPro" id="IPR001405">
    <property type="entry name" value="UPF0758"/>
</dbReference>
<dbReference type="InterPro" id="IPR046778">
    <property type="entry name" value="UPF0758_N"/>
</dbReference>
<evidence type="ECO:0000259" key="1">
    <source>
        <dbReference type="Pfam" id="PF20582"/>
    </source>
</evidence>
<comment type="caution">
    <text evidence="2">The sequence shown here is derived from an EMBL/GenBank/DDBJ whole genome shotgun (WGS) entry which is preliminary data.</text>
</comment>
<protein>
    <recommendedName>
        <fullName evidence="1">UPF0758 domain-containing protein</fullName>
    </recommendedName>
</protein>
<evidence type="ECO:0000313" key="3">
    <source>
        <dbReference type="Proteomes" id="UP000183120"/>
    </source>
</evidence>